<keyword evidence="3" id="KW-1185">Reference proteome</keyword>
<reference evidence="2 3" key="1">
    <citation type="submission" date="2023-02" db="EMBL/GenBank/DDBJ databases">
        <title>LHISI_Scaffold_Assembly.</title>
        <authorList>
            <person name="Stuart O.P."/>
            <person name="Cleave R."/>
            <person name="Magrath M.J.L."/>
            <person name="Mikheyev A.S."/>
        </authorList>
    </citation>
    <scope>NUCLEOTIDE SEQUENCE [LARGE SCALE GENOMIC DNA]</scope>
    <source>
        <strain evidence="2">Daus_M_001</strain>
        <tissue evidence="2">Leg muscle</tissue>
    </source>
</reference>
<comment type="caution">
    <text evidence="2">The sequence shown here is derived from an EMBL/GenBank/DDBJ whole genome shotgun (WGS) entry which is preliminary data.</text>
</comment>
<gene>
    <name evidence="2" type="ORF">PR048_010998</name>
</gene>
<accession>A0ABQ9HKE1</accession>
<dbReference type="InterPro" id="IPR001888">
    <property type="entry name" value="Transposase_1"/>
</dbReference>
<evidence type="ECO:0000313" key="3">
    <source>
        <dbReference type="Proteomes" id="UP001159363"/>
    </source>
</evidence>
<feature type="compositionally biased region" description="Basic and acidic residues" evidence="1">
    <location>
        <begin position="119"/>
        <end position="130"/>
    </location>
</feature>
<name>A0ABQ9HKE1_9NEOP</name>
<organism evidence="2 3">
    <name type="scientific">Dryococelus australis</name>
    <dbReference type="NCBI Taxonomy" id="614101"/>
    <lineage>
        <taxon>Eukaryota</taxon>
        <taxon>Metazoa</taxon>
        <taxon>Ecdysozoa</taxon>
        <taxon>Arthropoda</taxon>
        <taxon>Hexapoda</taxon>
        <taxon>Insecta</taxon>
        <taxon>Pterygota</taxon>
        <taxon>Neoptera</taxon>
        <taxon>Polyneoptera</taxon>
        <taxon>Phasmatodea</taxon>
        <taxon>Verophasmatodea</taxon>
        <taxon>Anareolatae</taxon>
        <taxon>Phasmatidae</taxon>
        <taxon>Eurycanthinae</taxon>
        <taxon>Dryococelus</taxon>
    </lineage>
</organism>
<protein>
    <submittedName>
        <fullName evidence="2">Uncharacterized protein</fullName>
    </submittedName>
</protein>
<sequence length="288" mass="32437">MQMMVVAEFSLRTGERNDIALVREVLWYGLPSVMAPDSKRSAMECEYVTRRARKDVETALSSGEVMATVYWDAQGLLHLEFVQWRETISAVRFTATSRIKEAVRGKRPPGQWSSAGLQERGKTGDPRENLATRGIVRHDSHLRKSGSDPAGDWARFALVGGELSNRPASMAPIVYYNDIKTESTGPGTHDPPTISRPPYPAMGASGPAKLYNLRYHAKSKKREEIIRLILRQAEQLNRERYPDRTPRSDGCFPVALSRFVKRAIRTHNNAIVVELAQMKLARMLFSLL</sequence>
<proteinExistence type="predicted"/>
<feature type="region of interest" description="Disordered" evidence="1">
    <location>
        <begin position="102"/>
        <end position="147"/>
    </location>
</feature>
<dbReference type="EMBL" id="JARBHB010000004">
    <property type="protein sequence ID" value="KAJ8884802.1"/>
    <property type="molecule type" value="Genomic_DNA"/>
</dbReference>
<evidence type="ECO:0000313" key="2">
    <source>
        <dbReference type="EMBL" id="KAJ8884802.1"/>
    </source>
</evidence>
<dbReference type="Proteomes" id="UP001159363">
    <property type="component" value="Chromosome X"/>
</dbReference>
<evidence type="ECO:0000256" key="1">
    <source>
        <dbReference type="SAM" id="MobiDB-lite"/>
    </source>
</evidence>
<dbReference type="Pfam" id="PF01359">
    <property type="entry name" value="Transposase_1"/>
    <property type="match status" value="1"/>
</dbReference>